<dbReference type="EMBL" id="SHOA02000018">
    <property type="protein sequence ID" value="TDH73757.1"/>
    <property type="molecule type" value="Genomic_DNA"/>
</dbReference>
<sequence length="500" mass="56184">MSLSWLRNHARKRNHGTVRTISRRANRQYTTMETYAPPSITYEHLTVVDYSVTFRDAKWVSVDQYQRHYHRLGWDVVSIRKDGNCLFRALSDQLYGHDRRHLELRRRLVDFIDLKRAFFTPLLKGRGVEEYCARLREAGEWGGHLELVAASRLLGIDIIVHIGPIKRLQIDSVKSLKKKEGKTINLLLKQEYFTSLRVKDRDREPQHGCTDLCLCKRVVALSRASAESRVLLSTQLPYVDGTRPNSLHSRPFDGNREHRGRLKGAYGRKPVPDAPKTSTDSKSVENELEKVLIKPKVRPLPPVPRPTTPAPTPPSLSTKVDSLIKNSAGVVLFQPELVQSVVNPVAPLIVLLESNSSPNFKRLPSKGTTANTVTLAKPTALLQTEEEPEVVFQGRKKAPQLPVRLPRRAMFNSGKRRRSSAAAISLLQEVSTSLNVKVNPESTVVVATPLSPTMKQVSLSLPVLDSVSEVEINSRLPRAVEIKKSSKKVFRQGRLVATVC</sequence>
<keyword evidence="4" id="KW-1185">Reference proteome</keyword>
<name>A0A976IKZ7_BRELC</name>
<feature type="domain" description="OTU" evidence="2">
    <location>
        <begin position="74"/>
        <end position="199"/>
    </location>
</feature>
<dbReference type="SUPFAM" id="SSF54001">
    <property type="entry name" value="Cysteine proteinases"/>
    <property type="match status" value="1"/>
</dbReference>
<protein>
    <recommendedName>
        <fullName evidence="2">OTU domain-containing protein</fullName>
    </recommendedName>
</protein>
<dbReference type="Gene3D" id="3.90.70.80">
    <property type="match status" value="1"/>
</dbReference>
<feature type="compositionally biased region" description="Pro residues" evidence="1">
    <location>
        <begin position="298"/>
        <end position="314"/>
    </location>
</feature>
<dbReference type="PANTHER" id="PTHR12419">
    <property type="entry name" value="OTU DOMAIN CONTAINING PROTEIN"/>
    <property type="match status" value="1"/>
</dbReference>
<feature type="region of interest" description="Disordered" evidence="1">
    <location>
        <begin position="242"/>
        <end position="318"/>
    </location>
</feature>
<organism evidence="3 4">
    <name type="scientific">Bremia lactucae</name>
    <name type="common">Lettuce downy mildew</name>
    <dbReference type="NCBI Taxonomy" id="4779"/>
    <lineage>
        <taxon>Eukaryota</taxon>
        <taxon>Sar</taxon>
        <taxon>Stramenopiles</taxon>
        <taxon>Oomycota</taxon>
        <taxon>Peronosporomycetes</taxon>
        <taxon>Peronosporales</taxon>
        <taxon>Peronosporaceae</taxon>
        <taxon>Bremia</taxon>
    </lineage>
</organism>
<dbReference type="PANTHER" id="PTHR12419:SF7">
    <property type="entry name" value="OTU DOMAIN-CONTAINING PROTEIN 3"/>
    <property type="match status" value="1"/>
</dbReference>
<evidence type="ECO:0000259" key="2">
    <source>
        <dbReference type="PROSITE" id="PS50802"/>
    </source>
</evidence>
<evidence type="ECO:0000313" key="4">
    <source>
        <dbReference type="Proteomes" id="UP000294530"/>
    </source>
</evidence>
<dbReference type="InterPro" id="IPR050704">
    <property type="entry name" value="Peptidase_C85-like"/>
</dbReference>
<accession>A0A976IKZ7</accession>
<dbReference type="Pfam" id="PF02338">
    <property type="entry name" value="OTU"/>
    <property type="match status" value="1"/>
</dbReference>
<dbReference type="GO" id="GO:0004843">
    <property type="term" value="F:cysteine-type deubiquitinase activity"/>
    <property type="evidence" value="ECO:0007669"/>
    <property type="project" value="TreeGrafter"/>
</dbReference>
<dbReference type="AlphaFoldDB" id="A0A976IKZ7"/>
<dbReference type="InterPro" id="IPR003323">
    <property type="entry name" value="OTU_dom"/>
</dbReference>
<reference evidence="3 4" key="1">
    <citation type="journal article" date="2021" name="Genome Biol.">
        <title>AFLAP: assembly-free linkage analysis pipeline using k-mers from genome sequencing data.</title>
        <authorList>
            <person name="Fletcher K."/>
            <person name="Zhang L."/>
            <person name="Gil J."/>
            <person name="Han R."/>
            <person name="Cavanaugh K."/>
            <person name="Michelmore R."/>
        </authorList>
    </citation>
    <scope>NUCLEOTIDE SEQUENCE [LARGE SCALE GENOMIC DNA]</scope>
    <source>
        <strain evidence="3 4">SF5</strain>
    </source>
</reference>
<evidence type="ECO:0000256" key="1">
    <source>
        <dbReference type="SAM" id="MobiDB-lite"/>
    </source>
</evidence>
<gene>
    <name evidence="3" type="ORF">CCR75_003625</name>
</gene>
<evidence type="ECO:0000313" key="3">
    <source>
        <dbReference type="EMBL" id="TDH73757.1"/>
    </source>
</evidence>
<dbReference type="InterPro" id="IPR038765">
    <property type="entry name" value="Papain-like_cys_pep_sf"/>
</dbReference>
<dbReference type="GO" id="GO:0016579">
    <property type="term" value="P:protein deubiquitination"/>
    <property type="evidence" value="ECO:0007669"/>
    <property type="project" value="TreeGrafter"/>
</dbReference>
<proteinExistence type="predicted"/>
<dbReference type="OrthoDB" id="415023at2759"/>
<dbReference type="RefSeq" id="XP_067823255.1">
    <property type="nucleotide sequence ID" value="XM_067961719.1"/>
</dbReference>
<dbReference type="GeneID" id="94347390"/>
<dbReference type="KEGG" id="blac:94347390"/>
<dbReference type="Proteomes" id="UP000294530">
    <property type="component" value="Unassembled WGS sequence"/>
</dbReference>
<comment type="caution">
    <text evidence="3">The sequence shown here is derived from an EMBL/GenBank/DDBJ whole genome shotgun (WGS) entry which is preliminary data.</text>
</comment>
<feature type="compositionally biased region" description="Basic and acidic residues" evidence="1">
    <location>
        <begin position="282"/>
        <end position="292"/>
    </location>
</feature>
<dbReference type="PROSITE" id="PS50802">
    <property type="entry name" value="OTU"/>
    <property type="match status" value="1"/>
</dbReference>